<feature type="domain" description="HTH lysR-type" evidence="5">
    <location>
        <begin position="2"/>
        <end position="59"/>
    </location>
</feature>
<name>A0A939ECI6_9HYPH</name>
<dbReference type="PROSITE" id="PS50931">
    <property type="entry name" value="HTH_LYSR"/>
    <property type="match status" value="1"/>
</dbReference>
<dbReference type="Pfam" id="PF03466">
    <property type="entry name" value="LysR_substrate"/>
    <property type="match status" value="1"/>
</dbReference>
<dbReference type="Gene3D" id="3.40.190.290">
    <property type="match status" value="1"/>
</dbReference>
<comment type="caution">
    <text evidence="6">The sequence shown here is derived from an EMBL/GenBank/DDBJ whole genome shotgun (WGS) entry which is preliminary data.</text>
</comment>
<organism evidence="6 7">
    <name type="scientific">Roseibium aggregatum</name>
    <dbReference type="NCBI Taxonomy" id="187304"/>
    <lineage>
        <taxon>Bacteria</taxon>
        <taxon>Pseudomonadati</taxon>
        <taxon>Pseudomonadota</taxon>
        <taxon>Alphaproteobacteria</taxon>
        <taxon>Hyphomicrobiales</taxon>
        <taxon>Stappiaceae</taxon>
        <taxon>Roseibium</taxon>
    </lineage>
</organism>
<evidence type="ECO:0000313" key="6">
    <source>
        <dbReference type="EMBL" id="MBN9670251.1"/>
    </source>
</evidence>
<dbReference type="Pfam" id="PF00126">
    <property type="entry name" value="HTH_1"/>
    <property type="match status" value="1"/>
</dbReference>
<dbReference type="InterPro" id="IPR036390">
    <property type="entry name" value="WH_DNA-bd_sf"/>
</dbReference>
<keyword evidence="4" id="KW-0804">Transcription</keyword>
<accession>A0A939ECI6</accession>
<evidence type="ECO:0000256" key="3">
    <source>
        <dbReference type="ARBA" id="ARBA00023125"/>
    </source>
</evidence>
<dbReference type="PRINTS" id="PR00039">
    <property type="entry name" value="HTHLYSR"/>
</dbReference>
<keyword evidence="2" id="KW-0805">Transcription regulation</keyword>
<dbReference type="PANTHER" id="PTHR30126:SF94">
    <property type="entry name" value="LYSR FAMILY TRANSCRIPTIONAL REGULATOR"/>
    <property type="match status" value="1"/>
</dbReference>
<dbReference type="SUPFAM" id="SSF46785">
    <property type="entry name" value="Winged helix' DNA-binding domain"/>
    <property type="match status" value="1"/>
</dbReference>
<dbReference type="RefSeq" id="WP_207139751.1">
    <property type="nucleotide sequence ID" value="NZ_JAEKJZ010000001.1"/>
</dbReference>
<reference evidence="6" key="1">
    <citation type="submission" date="2020-12" db="EMBL/GenBank/DDBJ databases">
        <title>Oil enriched cultivation method for isolating marine PHA-producing bacteria.</title>
        <authorList>
            <person name="Zheng W."/>
            <person name="Yu S."/>
            <person name="Huang Y."/>
        </authorList>
    </citation>
    <scope>NUCLEOTIDE SEQUENCE</scope>
    <source>
        <strain evidence="6">SY-2-12</strain>
    </source>
</reference>
<evidence type="ECO:0000256" key="2">
    <source>
        <dbReference type="ARBA" id="ARBA00023015"/>
    </source>
</evidence>
<evidence type="ECO:0000313" key="7">
    <source>
        <dbReference type="Proteomes" id="UP000664096"/>
    </source>
</evidence>
<dbReference type="PANTHER" id="PTHR30126">
    <property type="entry name" value="HTH-TYPE TRANSCRIPTIONAL REGULATOR"/>
    <property type="match status" value="1"/>
</dbReference>
<proteinExistence type="inferred from homology"/>
<dbReference type="InterPro" id="IPR005119">
    <property type="entry name" value="LysR_subst-bd"/>
</dbReference>
<dbReference type="EMBL" id="JAEKJZ010000001">
    <property type="protein sequence ID" value="MBN9670251.1"/>
    <property type="molecule type" value="Genomic_DNA"/>
</dbReference>
<evidence type="ECO:0000256" key="1">
    <source>
        <dbReference type="ARBA" id="ARBA00009437"/>
    </source>
</evidence>
<evidence type="ECO:0000259" key="5">
    <source>
        <dbReference type="PROSITE" id="PS50931"/>
    </source>
</evidence>
<evidence type="ECO:0000256" key="4">
    <source>
        <dbReference type="ARBA" id="ARBA00023163"/>
    </source>
</evidence>
<dbReference type="Gene3D" id="1.10.10.10">
    <property type="entry name" value="Winged helix-like DNA-binding domain superfamily/Winged helix DNA-binding domain"/>
    <property type="match status" value="1"/>
</dbReference>
<dbReference type="AlphaFoldDB" id="A0A939ECI6"/>
<dbReference type="SUPFAM" id="SSF53850">
    <property type="entry name" value="Periplasmic binding protein-like II"/>
    <property type="match status" value="1"/>
</dbReference>
<keyword evidence="3" id="KW-0238">DNA-binding</keyword>
<dbReference type="InterPro" id="IPR036388">
    <property type="entry name" value="WH-like_DNA-bd_sf"/>
</dbReference>
<gene>
    <name evidence="6" type="ORF">JF539_07865</name>
</gene>
<comment type="similarity">
    <text evidence="1">Belongs to the LysR transcriptional regulatory family.</text>
</comment>
<sequence>MLNLSHVHTFLAVVDEGGIQLAASRLACSQPAVSRQLSKLEEFLGVSLVLRNRTRSVPTKEGALFVPKARALIEAARSATTAFSSRRLSVYASGNVGVFLAPRIAAGFERDVACEGGGVDLVISTNRGAIDALSAGQADVALTEWHEDDPAIEWTSWRREKLVVIAAPTHPLASFELATCEMLVGYSMIGGEPGTGTGRALSSVFGDNLSRLNISRNLGSTAAVKEAVKANLGISIVFECAVADEVRAGTLVTLGLEEADIFKRLYVGIHRECPQSSLARDFASYCANSKLYGERT</sequence>
<protein>
    <submittedName>
        <fullName evidence="6">LysR family transcriptional regulator</fullName>
    </submittedName>
</protein>
<dbReference type="Proteomes" id="UP000664096">
    <property type="component" value="Unassembled WGS sequence"/>
</dbReference>
<dbReference type="InterPro" id="IPR000847">
    <property type="entry name" value="LysR_HTH_N"/>
</dbReference>
<dbReference type="GO" id="GO:0000976">
    <property type="term" value="F:transcription cis-regulatory region binding"/>
    <property type="evidence" value="ECO:0007669"/>
    <property type="project" value="TreeGrafter"/>
</dbReference>
<dbReference type="GO" id="GO:0003700">
    <property type="term" value="F:DNA-binding transcription factor activity"/>
    <property type="evidence" value="ECO:0007669"/>
    <property type="project" value="InterPro"/>
</dbReference>